<reference evidence="6 7" key="1">
    <citation type="submission" date="2019-01" db="EMBL/GenBank/DDBJ databases">
        <title>Litorilituus lipolytica sp. nov., isolated from intertidal sand of the Yellow Sea in China.</title>
        <authorList>
            <person name="Liu A."/>
        </authorList>
    </citation>
    <scope>NUCLEOTIDE SEQUENCE [LARGE SCALE GENOMIC DNA]</scope>
    <source>
        <strain evidence="6 7">RZ04</strain>
    </source>
</reference>
<keyword evidence="4 5" id="KW-0472">Membrane</keyword>
<comment type="caution">
    <text evidence="6">The sequence shown here is derived from an EMBL/GenBank/DDBJ whole genome shotgun (WGS) entry which is preliminary data.</text>
</comment>
<comment type="subcellular location">
    <subcellularLocation>
        <location evidence="1">Membrane</location>
        <topology evidence="1">Multi-pass membrane protein</topology>
    </subcellularLocation>
</comment>
<dbReference type="GO" id="GO:0016020">
    <property type="term" value="C:membrane"/>
    <property type="evidence" value="ECO:0007669"/>
    <property type="project" value="UniProtKB-SubCell"/>
</dbReference>
<dbReference type="AlphaFoldDB" id="A0A502KQL4"/>
<keyword evidence="7" id="KW-1185">Reference proteome</keyword>
<feature type="transmembrane region" description="Helical" evidence="5">
    <location>
        <begin position="35"/>
        <end position="57"/>
    </location>
</feature>
<feature type="transmembrane region" description="Helical" evidence="5">
    <location>
        <begin position="64"/>
        <end position="81"/>
    </location>
</feature>
<evidence type="ECO:0000313" key="7">
    <source>
        <dbReference type="Proteomes" id="UP000315303"/>
    </source>
</evidence>
<dbReference type="Pfam" id="PF13564">
    <property type="entry name" value="DoxX_2"/>
    <property type="match status" value="1"/>
</dbReference>
<evidence type="ECO:0000313" key="6">
    <source>
        <dbReference type="EMBL" id="TPH14050.1"/>
    </source>
</evidence>
<feature type="transmembrane region" description="Helical" evidence="5">
    <location>
        <begin position="87"/>
        <end position="105"/>
    </location>
</feature>
<accession>A0A502KQL4</accession>
<dbReference type="RefSeq" id="WP_140604328.1">
    <property type="nucleotide sequence ID" value="NZ_SAWY01000027.1"/>
</dbReference>
<sequence>MNPRILSYILALIFFASGAAKLLSLSFEMEAFARWGYPIGFMYFTGIVEVLGALGLLIPRLSSFTSLCLSTLMLGAIGTHLAHKEWLMFVIAFAIAIAAFWRGWLGREEVKQLLITLRQNK</sequence>
<evidence type="ECO:0000256" key="4">
    <source>
        <dbReference type="ARBA" id="ARBA00023136"/>
    </source>
</evidence>
<gene>
    <name evidence="6" type="ORF">EPA86_13165</name>
</gene>
<keyword evidence="3 5" id="KW-1133">Transmembrane helix</keyword>
<dbReference type="OrthoDB" id="795468at2"/>
<evidence type="ECO:0000256" key="1">
    <source>
        <dbReference type="ARBA" id="ARBA00004141"/>
    </source>
</evidence>
<protein>
    <submittedName>
        <fullName evidence="6">DoxX family protein</fullName>
    </submittedName>
</protein>
<organism evidence="6 7">
    <name type="scientific">Litorilituus lipolyticus</name>
    <dbReference type="NCBI Taxonomy" id="2491017"/>
    <lineage>
        <taxon>Bacteria</taxon>
        <taxon>Pseudomonadati</taxon>
        <taxon>Pseudomonadota</taxon>
        <taxon>Gammaproteobacteria</taxon>
        <taxon>Alteromonadales</taxon>
        <taxon>Colwelliaceae</taxon>
        <taxon>Litorilituus</taxon>
    </lineage>
</organism>
<name>A0A502KQL4_9GAMM</name>
<evidence type="ECO:0000256" key="5">
    <source>
        <dbReference type="SAM" id="Phobius"/>
    </source>
</evidence>
<proteinExistence type="predicted"/>
<dbReference type="InterPro" id="IPR032808">
    <property type="entry name" value="DoxX"/>
</dbReference>
<evidence type="ECO:0000256" key="3">
    <source>
        <dbReference type="ARBA" id="ARBA00022989"/>
    </source>
</evidence>
<keyword evidence="2 5" id="KW-0812">Transmembrane</keyword>
<dbReference type="EMBL" id="SAWY01000027">
    <property type="protein sequence ID" value="TPH14050.1"/>
    <property type="molecule type" value="Genomic_DNA"/>
</dbReference>
<evidence type="ECO:0000256" key="2">
    <source>
        <dbReference type="ARBA" id="ARBA00022692"/>
    </source>
</evidence>
<dbReference type="PROSITE" id="PS50096">
    <property type="entry name" value="IQ"/>
    <property type="match status" value="1"/>
</dbReference>
<dbReference type="Proteomes" id="UP000315303">
    <property type="component" value="Unassembled WGS sequence"/>
</dbReference>